<gene>
    <name evidence="1" type="ORF">S01H1_05117</name>
</gene>
<organism evidence="1">
    <name type="scientific">marine sediment metagenome</name>
    <dbReference type="NCBI Taxonomy" id="412755"/>
    <lineage>
        <taxon>unclassified sequences</taxon>
        <taxon>metagenomes</taxon>
        <taxon>ecological metagenomes</taxon>
    </lineage>
</organism>
<dbReference type="EMBL" id="BARS01002665">
    <property type="protein sequence ID" value="GAF70967.1"/>
    <property type="molecule type" value="Genomic_DNA"/>
</dbReference>
<evidence type="ECO:0000313" key="1">
    <source>
        <dbReference type="EMBL" id="GAF70967.1"/>
    </source>
</evidence>
<accession>X0S4Y6</accession>
<name>X0S4Y6_9ZZZZ</name>
<proteinExistence type="predicted"/>
<dbReference type="AlphaFoldDB" id="X0S4Y6"/>
<sequence length="454" mass="50650">RAIAPTQPKPNGGTMEKIDKEVDYFEYWHKPTVTFPTGAFAIMVGRNTVLYNGPYPIEQYPHKDLPITPTDPVSLLGIATGSVPRISQARPLQREYNAIRSKIWDNSDALGNSVIMASRSANLEVKKITNLTANIIQYDGPFKPNREPGVPISNGLFAHLATISDDIDDIFAFHTVSKGKMPKGGPRSAKGLDVLQSGDTVQMGPMLNGLQAADRRIIHQAITLGLANYKGRLLPIVGDDYQWTLHQMDTNELNGKINTIVKENSTRPLDKERSADRAFMIWQSGLLGSPDDPGVRQRTIKQMGLGNIENIMQTNSKHIQFARREYIAAEKGVQNMPPINPNASVDQIEAHLMQYVQMPGVNTFDDHLIHRQEHIEFVLDKQWEYVNTGAPQYILLLQGMIAHLEMHDAAISEATMRSMQTQSQFEAFVKGNTIPQLLIKRLAAQQEPEDKKAG</sequence>
<reference evidence="1" key="1">
    <citation type="journal article" date="2014" name="Front. Microbiol.">
        <title>High frequency of phylogenetically diverse reductive dehalogenase-homologous genes in deep subseafloor sedimentary metagenomes.</title>
        <authorList>
            <person name="Kawai M."/>
            <person name="Futagami T."/>
            <person name="Toyoda A."/>
            <person name="Takaki Y."/>
            <person name="Nishi S."/>
            <person name="Hori S."/>
            <person name="Arai W."/>
            <person name="Tsubouchi T."/>
            <person name="Morono Y."/>
            <person name="Uchiyama I."/>
            <person name="Ito T."/>
            <person name="Fujiyama A."/>
            <person name="Inagaki F."/>
            <person name="Takami H."/>
        </authorList>
    </citation>
    <scope>NUCLEOTIDE SEQUENCE</scope>
    <source>
        <strain evidence="1">Expedition CK06-06</strain>
    </source>
</reference>
<comment type="caution">
    <text evidence="1">The sequence shown here is derived from an EMBL/GenBank/DDBJ whole genome shotgun (WGS) entry which is preliminary data.</text>
</comment>
<protein>
    <submittedName>
        <fullName evidence="1">Uncharacterized protein</fullName>
    </submittedName>
</protein>
<feature type="non-terminal residue" evidence="1">
    <location>
        <position position="1"/>
    </location>
</feature>